<keyword evidence="5" id="KW-1185">Reference proteome</keyword>
<feature type="region of interest" description="Disordered" evidence="2">
    <location>
        <begin position="1"/>
        <end position="63"/>
    </location>
</feature>
<dbReference type="GO" id="GO:0046854">
    <property type="term" value="P:phosphatidylinositol phosphate biosynthetic process"/>
    <property type="evidence" value="ECO:0007669"/>
    <property type="project" value="TreeGrafter"/>
</dbReference>
<evidence type="ECO:0000259" key="3">
    <source>
        <dbReference type="PROSITE" id="PS51455"/>
    </source>
</evidence>
<feature type="compositionally biased region" description="Basic and acidic residues" evidence="2">
    <location>
        <begin position="1"/>
        <end position="14"/>
    </location>
</feature>
<dbReference type="AlphaFoldDB" id="A0AAV4I831"/>
<evidence type="ECO:0000313" key="5">
    <source>
        <dbReference type="Proteomes" id="UP000762676"/>
    </source>
</evidence>
<dbReference type="Gene3D" id="3.30.810.10">
    <property type="entry name" value="2-Layer Sandwich"/>
    <property type="match status" value="1"/>
</dbReference>
<dbReference type="InterPro" id="IPR002498">
    <property type="entry name" value="PInositol-4-P-4/5-kinase_core"/>
</dbReference>
<dbReference type="SMART" id="SM00330">
    <property type="entry name" value="PIPKc"/>
    <property type="match status" value="1"/>
</dbReference>
<evidence type="ECO:0000256" key="1">
    <source>
        <dbReference type="PROSITE-ProRule" id="PRU00781"/>
    </source>
</evidence>
<feature type="compositionally biased region" description="Polar residues" evidence="2">
    <location>
        <begin position="372"/>
        <end position="390"/>
    </location>
</feature>
<feature type="domain" description="PIPK" evidence="3">
    <location>
        <begin position="67"/>
        <end position="548"/>
    </location>
</feature>
<dbReference type="GO" id="GO:0005524">
    <property type="term" value="F:ATP binding"/>
    <property type="evidence" value="ECO:0007669"/>
    <property type="project" value="UniProtKB-UniRule"/>
</dbReference>
<proteinExistence type="predicted"/>
<dbReference type="PANTHER" id="PTHR23086">
    <property type="entry name" value="PHOSPHATIDYLINOSITOL-4-PHOSPHATE 5-KINASE"/>
    <property type="match status" value="1"/>
</dbReference>
<dbReference type="Pfam" id="PF01504">
    <property type="entry name" value="PIP5K"/>
    <property type="match status" value="1"/>
</dbReference>
<dbReference type="Gene3D" id="3.30.800.10">
    <property type="entry name" value="Phosphatidylinositol Phosphate Kinase II Beta"/>
    <property type="match status" value="1"/>
</dbReference>
<dbReference type="GO" id="GO:0016308">
    <property type="term" value="F:1-phosphatidylinositol-4-phosphate 5-kinase activity"/>
    <property type="evidence" value="ECO:0007669"/>
    <property type="project" value="TreeGrafter"/>
</dbReference>
<accession>A0AAV4I831</accession>
<dbReference type="InterPro" id="IPR027484">
    <property type="entry name" value="PInositol-4-P-5-kinase_N"/>
</dbReference>
<reference evidence="4 5" key="1">
    <citation type="journal article" date="2021" name="Elife">
        <title>Chloroplast acquisition without the gene transfer in kleptoplastic sea slugs, Plakobranchus ocellatus.</title>
        <authorList>
            <person name="Maeda T."/>
            <person name="Takahashi S."/>
            <person name="Yoshida T."/>
            <person name="Shimamura S."/>
            <person name="Takaki Y."/>
            <person name="Nagai Y."/>
            <person name="Toyoda A."/>
            <person name="Suzuki Y."/>
            <person name="Arimoto A."/>
            <person name="Ishii H."/>
            <person name="Satoh N."/>
            <person name="Nishiyama T."/>
            <person name="Hasebe M."/>
            <person name="Maruyama T."/>
            <person name="Minagawa J."/>
            <person name="Obokata J."/>
            <person name="Shigenobu S."/>
        </authorList>
    </citation>
    <scope>NUCLEOTIDE SEQUENCE [LARGE SCALE GENOMIC DNA]</scope>
</reference>
<evidence type="ECO:0000313" key="4">
    <source>
        <dbReference type="EMBL" id="GFS06080.1"/>
    </source>
</evidence>
<evidence type="ECO:0000256" key="2">
    <source>
        <dbReference type="SAM" id="MobiDB-lite"/>
    </source>
</evidence>
<dbReference type="EMBL" id="BMAT01002403">
    <property type="protein sequence ID" value="GFS06080.1"/>
    <property type="molecule type" value="Genomic_DNA"/>
</dbReference>
<dbReference type="InterPro" id="IPR027483">
    <property type="entry name" value="PInositol-4-P-4/5-kinase_C_sf"/>
</dbReference>
<keyword evidence="1" id="KW-0547">Nucleotide-binding</keyword>
<gene>
    <name evidence="4" type="ORF">ElyMa_001215300</name>
</gene>
<feature type="region of interest" description="Disordered" evidence="2">
    <location>
        <begin position="360"/>
        <end position="443"/>
    </location>
</feature>
<name>A0AAV4I831_9GAST</name>
<keyword evidence="1" id="KW-0418">Kinase</keyword>
<dbReference type="PROSITE" id="PS51455">
    <property type="entry name" value="PIPK"/>
    <property type="match status" value="1"/>
</dbReference>
<organism evidence="4 5">
    <name type="scientific">Elysia marginata</name>
    <dbReference type="NCBI Taxonomy" id="1093978"/>
    <lineage>
        <taxon>Eukaryota</taxon>
        <taxon>Metazoa</taxon>
        <taxon>Spiralia</taxon>
        <taxon>Lophotrochozoa</taxon>
        <taxon>Mollusca</taxon>
        <taxon>Gastropoda</taxon>
        <taxon>Heterobranchia</taxon>
        <taxon>Euthyneura</taxon>
        <taxon>Panpulmonata</taxon>
        <taxon>Sacoglossa</taxon>
        <taxon>Placobranchoidea</taxon>
        <taxon>Plakobranchidae</taxon>
        <taxon>Elysia</taxon>
    </lineage>
</organism>
<dbReference type="PANTHER" id="PTHR23086:SF46">
    <property type="entry name" value="PHOSPHATIDYLINOSITOL 4-PHOSPHATE 5-KINASE-LIKE PROTEIN 1"/>
    <property type="match status" value="1"/>
</dbReference>
<comment type="caution">
    <text evidence="4">The sequence shown here is derived from an EMBL/GenBank/DDBJ whole genome shotgun (WGS) entry which is preliminary data.</text>
</comment>
<feature type="compositionally biased region" description="Basic residues" evidence="2">
    <location>
        <begin position="53"/>
        <end position="63"/>
    </location>
</feature>
<keyword evidence="1" id="KW-0067">ATP-binding</keyword>
<dbReference type="InterPro" id="IPR023610">
    <property type="entry name" value="PInositol-4/5-P-5/4-kinase"/>
</dbReference>
<dbReference type="GO" id="GO:0005886">
    <property type="term" value="C:plasma membrane"/>
    <property type="evidence" value="ECO:0007669"/>
    <property type="project" value="TreeGrafter"/>
</dbReference>
<keyword evidence="1" id="KW-0808">Transferase</keyword>
<dbReference type="Proteomes" id="UP000762676">
    <property type="component" value="Unassembled WGS sequence"/>
</dbReference>
<dbReference type="SUPFAM" id="SSF56104">
    <property type="entry name" value="SAICAR synthase-like"/>
    <property type="match status" value="1"/>
</dbReference>
<sequence>MEKANGKRPEEGKVHWKKKSKSSSSVGPSPFEVPVVAVTSSDGVPSTSGASSKARKKRVSSWHRLKRRLTRKGVIPVNKDHPRYHLLSCIREGIRQVSSVPDQGPKDALGPEDFSQVIRKKVSHRGKEFEFESYASSVFATIRRSVGIEEDVYMRAVAPTNLPYLEFISNSKSGQDFFLSNDMQCMFKSNRPRDVRFFLCLLEDYLKHFICYPHSLLVKYIGCYTIKFRGRPRRFFLVMQSIFFPSARIEDRFDVKGCTAGRYQKPNSPESHIVTVLKDQNFLNEEMDFGDQADWFIAQIQADTEFLERHNCMDYSLLLGRQRRHFTEKQTDHVATVVDRIGLSIHHTSNVRLRAPSMDSEFVDSDREDLASSRSTNMFNTHNSSDNNNQHGRKWRPVSGRESPDSSYFPEEEIRKVNSPSQGRKDPPSSEQQEESSSEHILSPALSATVIMPQVKPGLMFPRCLSDGVEKFRDENRRLLPKCQNRLHIIDGQDYRYFLGVVDFLTRFDWRQKFAQYWKIIKYRCGDHSTKQPDVYRKRFVDFLHSKVR</sequence>
<protein>
    <submittedName>
        <fullName evidence="4">Phosphatidylinositol-4-phosphate 5-kinase-like protein 1</fullName>
    </submittedName>
</protein>